<protein>
    <submittedName>
        <fullName evidence="1">Uncharacterized protein</fullName>
    </submittedName>
</protein>
<keyword evidence="2" id="KW-1185">Reference proteome</keyword>
<comment type="caution">
    <text evidence="1">The sequence shown here is derived from an EMBL/GenBank/DDBJ whole genome shotgun (WGS) entry which is preliminary data.</text>
</comment>
<sequence>MKPGRNDIDSLSAGDAGALCCATAIRWGGALGAIAEGFELGSDYNLVDRGVRAALSRHQGGEFQRDVISEGHAASWLLGTILFEKGELATFLTQGIVVADYAMMTARDGDGGSVLKVTLKRAMETARLWPWPVGLVPFSSLAELESKCQEDDLARILSGGTASLVAGADVEAQRFRSIAEARQPPPTGT</sequence>
<proteinExistence type="predicted"/>
<name>A0AA41QC32_9MICO</name>
<evidence type="ECO:0000313" key="2">
    <source>
        <dbReference type="Proteomes" id="UP001165405"/>
    </source>
</evidence>
<gene>
    <name evidence="1" type="ORF">L1785_02660</name>
</gene>
<dbReference type="AlphaFoldDB" id="A0AA41QC32"/>
<dbReference type="Proteomes" id="UP001165405">
    <property type="component" value="Unassembled WGS sequence"/>
</dbReference>
<organism evidence="1 2">
    <name type="scientific">Antribacter soli</name>
    <dbReference type="NCBI Taxonomy" id="2910976"/>
    <lineage>
        <taxon>Bacteria</taxon>
        <taxon>Bacillati</taxon>
        <taxon>Actinomycetota</taxon>
        <taxon>Actinomycetes</taxon>
        <taxon>Micrococcales</taxon>
        <taxon>Promicromonosporaceae</taxon>
        <taxon>Antribacter</taxon>
    </lineage>
</organism>
<accession>A0AA41QC32</accession>
<dbReference type="EMBL" id="JAKGSG010000010">
    <property type="protein sequence ID" value="MCF4119871.1"/>
    <property type="molecule type" value="Genomic_DNA"/>
</dbReference>
<reference evidence="1" key="1">
    <citation type="submission" date="2022-01" db="EMBL/GenBank/DDBJ databases">
        <title>Antribacter sp. nov., isolated from Guizhou of China.</title>
        <authorList>
            <person name="Chengliang C."/>
            <person name="Ya Z."/>
        </authorList>
    </citation>
    <scope>NUCLEOTIDE SEQUENCE</scope>
    <source>
        <strain evidence="1">KLBMP 9083</strain>
    </source>
</reference>
<dbReference type="RefSeq" id="WP_236087584.1">
    <property type="nucleotide sequence ID" value="NZ_JAKGSG010000010.1"/>
</dbReference>
<evidence type="ECO:0000313" key="1">
    <source>
        <dbReference type="EMBL" id="MCF4119871.1"/>
    </source>
</evidence>